<feature type="transmembrane region" description="Helical" evidence="2">
    <location>
        <begin position="31"/>
        <end position="49"/>
    </location>
</feature>
<evidence type="ECO:0000256" key="2">
    <source>
        <dbReference type="SAM" id="Phobius"/>
    </source>
</evidence>
<dbReference type="EMBL" id="JBHUDB010000001">
    <property type="protein sequence ID" value="MFD1569903.1"/>
    <property type="molecule type" value="Genomic_DNA"/>
</dbReference>
<keyword evidence="2" id="KW-0812">Transmembrane</keyword>
<accession>A0ABD6BYU2</accession>
<keyword evidence="6" id="KW-1185">Reference proteome</keyword>
<gene>
    <name evidence="5" type="ORF">ACFR9T_04790</name>
</gene>
<dbReference type="InterPro" id="IPR046499">
    <property type="entry name" value="DUF6677"/>
</dbReference>
<comment type="caution">
    <text evidence="5">The sequence shown here is derived from an EMBL/GenBank/DDBJ whole genome shotgun (WGS) entry which is preliminary data.</text>
</comment>
<dbReference type="Pfam" id="PF20382">
    <property type="entry name" value="DUF6677"/>
    <property type="match status" value="1"/>
</dbReference>
<reference evidence="5 6" key="1">
    <citation type="journal article" date="2019" name="Int. J. Syst. Evol. Microbiol.">
        <title>The Global Catalogue of Microorganisms (GCM) 10K type strain sequencing project: providing services to taxonomists for standard genome sequencing and annotation.</title>
        <authorList>
            <consortium name="The Broad Institute Genomics Platform"/>
            <consortium name="The Broad Institute Genome Sequencing Center for Infectious Disease"/>
            <person name="Wu L."/>
            <person name="Ma J."/>
        </authorList>
    </citation>
    <scope>NUCLEOTIDE SEQUENCE [LARGE SCALE GENOMIC DNA]</scope>
    <source>
        <strain evidence="5 6">CGMCC 1.12689</strain>
    </source>
</reference>
<feature type="region of interest" description="Disordered" evidence="1">
    <location>
        <begin position="109"/>
        <end position="152"/>
    </location>
</feature>
<dbReference type="Pfam" id="PF24460">
    <property type="entry name" value="DUF7575"/>
    <property type="match status" value="1"/>
</dbReference>
<protein>
    <submittedName>
        <fullName evidence="5">DUF6677 family protein</fullName>
    </submittedName>
</protein>
<evidence type="ECO:0000259" key="4">
    <source>
        <dbReference type="Pfam" id="PF24460"/>
    </source>
</evidence>
<organism evidence="5 6">
    <name type="scientific">Halorubrum laminariae</name>
    <dbReference type="NCBI Taxonomy" id="1433523"/>
    <lineage>
        <taxon>Archaea</taxon>
        <taxon>Methanobacteriati</taxon>
        <taxon>Methanobacteriota</taxon>
        <taxon>Stenosarchaea group</taxon>
        <taxon>Halobacteria</taxon>
        <taxon>Halobacteriales</taxon>
        <taxon>Haloferacaceae</taxon>
        <taxon>Halorubrum</taxon>
    </lineage>
</organism>
<dbReference type="AlphaFoldDB" id="A0ABD6BYU2"/>
<proteinExistence type="predicted"/>
<feature type="domain" description="DUF7575" evidence="4">
    <location>
        <begin position="151"/>
        <end position="177"/>
    </location>
</feature>
<keyword evidence="2" id="KW-0472">Membrane</keyword>
<dbReference type="RefSeq" id="WP_256416592.1">
    <property type="nucleotide sequence ID" value="NZ_JANHDL010000001.1"/>
</dbReference>
<evidence type="ECO:0000259" key="3">
    <source>
        <dbReference type="Pfam" id="PF20382"/>
    </source>
</evidence>
<evidence type="ECO:0000313" key="6">
    <source>
        <dbReference type="Proteomes" id="UP001597185"/>
    </source>
</evidence>
<keyword evidence="2" id="KW-1133">Transmembrane helix</keyword>
<sequence>MRNQLRPLLAAALAMLFPGLGHLVLRRWGRALLWHLTIVAGGVALFAFYDVTVSGSITAPAEAADAAASLPLDITVSLVLLYGLSAIDAYVVGRADAAARERTDATAEAIRRRAASAEDSDGTDGDDAQRSQSPVAAVTGSDAEPAEVEPAEVECPHCGKETDADLDFCHWCTEPLPWADET</sequence>
<dbReference type="Proteomes" id="UP001597185">
    <property type="component" value="Unassembled WGS sequence"/>
</dbReference>
<evidence type="ECO:0000256" key="1">
    <source>
        <dbReference type="SAM" id="MobiDB-lite"/>
    </source>
</evidence>
<feature type="domain" description="DUF6677" evidence="3">
    <location>
        <begin position="9"/>
        <end position="93"/>
    </location>
</feature>
<evidence type="ECO:0000313" key="5">
    <source>
        <dbReference type="EMBL" id="MFD1569903.1"/>
    </source>
</evidence>
<name>A0ABD6BYU2_9EURY</name>
<dbReference type="InterPro" id="IPR055997">
    <property type="entry name" value="DUF7575"/>
</dbReference>